<reference evidence="5" key="1">
    <citation type="submission" date="2019-01" db="EMBL/GenBank/DDBJ databases">
        <title>Cytophagaceae bacterium strain CAR-16.</title>
        <authorList>
            <person name="Chen W.-M."/>
        </authorList>
    </citation>
    <scope>NUCLEOTIDE SEQUENCE [LARGE SCALE GENOMIC DNA]</scope>
    <source>
        <strain evidence="5">LLJ-11</strain>
    </source>
</reference>
<organism evidence="4 5">
    <name type="scientific">Flavobacterium amnicola</name>
    <dbReference type="NCBI Taxonomy" id="2506422"/>
    <lineage>
        <taxon>Bacteria</taxon>
        <taxon>Pseudomonadati</taxon>
        <taxon>Bacteroidota</taxon>
        <taxon>Flavobacteriia</taxon>
        <taxon>Flavobacteriales</taxon>
        <taxon>Flavobacteriaceae</taxon>
        <taxon>Flavobacterium</taxon>
    </lineage>
</organism>
<dbReference type="Proteomes" id="UP000290283">
    <property type="component" value="Unassembled WGS sequence"/>
</dbReference>
<dbReference type="InterPro" id="IPR010099">
    <property type="entry name" value="SDR39U1"/>
</dbReference>
<protein>
    <submittedName>
        <fullName evidence="4">TIGR01777 family protein</fullName>
    </submittedName>
</protein>
<dbReference type="InterPro" id="IPR013549">
    <property type="entry name" value="DUF1731"/>
</dbReference>
<comment type="similarity">
    <text evidence="1">Belongs to the NAD(P)-dependent epimerase/dehydratase family. SDR39U1 subfamily.</text>
</comment>
<comment type="caution">
    <text evidence="4">The sequence shown here is derived from an EMBL/GenBank/DDBJ whole genome shotgun (WGS) entry which is preliminary data.</text>
</comment>
<dbReference type="Pfam" id="PF01370">
    <property type="entry name" value="Epimerase"/>
    <property type="match status" value="1"/>
</dbReference>
<dbReference type="InterPro" id="IPR001509">
    <property type="entry name" value="Epimerase_deHydtase"/>
</dbReference>
<dbReference type="OrthoDB" id="9801773at2"/>
<proteinExistence type="inferred from homology"/>
<dbReference type="InterPro" id="IPR036291">
    <property type="entry name" value="NAD(P)-bd_dom_sf"/>
</dbReference>
<dbReference type="Pfam" id="PF08338">
    <property type="entry name" value="DUF1731"/>
    <property type="match status" value="1"/>
</dbReference>
<feature type="domain" description="DUF1731" evidence="3">
    <location>
        <begin position="253"/>
        <end position="299"/>
    </location>
</feature>
<evidence type="ECO:0000256" key="1">
    <source>
        <dbReference type="ARBA" id="ARBA00009353"/>
    </source>
</evidence>
<evidence type="ECO:0000259" key="3">
    <source>
        <dbReference type="Pfam" id="PF08338"/>
    </source>
</evidence>
<sequence>MKVLITGATGLVGKAVVKVLHTKGITVHYLTTNASKATVKTNTKGFYWNPKTGEIDENCLLGVDAIIHLAGATIAKRWTTHYKEEIVESRVLSSNLLFQTLKNHPNQVKQIVSASAIGIYPSSTSNLYTEEFTDFKDIFLSNVVVKWEESVNQFSRLNINVCKLRIGLVLSTKGGALPSMIKPVRFGLGAVFGSGKQWQSWIHIKDLAQLFVFSIENNWTGTYNAVAPNPVTHREFMFALAREMKKPLFFPNIPKFIMNLILGEMHALLFDSQKVSSLKAEKSGFEFHFTQIESAFSNLLKQKK</sequence>
<dbReference type="PANTHER" id="PTHR11092:SF0">
    <property type="entry name" value="EPIMERASE FAMILY PROTEIN SDR39U1"/>
    <property type="match status" value="1"/>
</dbReference>
<feature type="domain" description="NAD-dependent epimerase/dehydratase" evidence="2">
    <location>
        <begin position="3"/>
        <end position="218"/>
    </location>
</feature>
<dbReference type="NCBIfam" id="TIGR01777">
    <property type="entry name" value="yfcH"/>
    <property type="match status" value="1"/>
</dbReference>
<dbReference type="Gene3D" id="3.40.50.720">
    <property type="entry name" value="NAD(P)-binding Rossmann-like Domain"/>
    <property type="match status" value="1"/>
</dbReference>
<accession>A0A4Q1K1E3</accession>
<gene>
    <name evidence="4" type="ORF">EQG63_08760</name>
</gene>
<dbReference type="AlphaFoldDB" id="A0A4Q1K1E3"/>
<dbReference type="EMBL" id="SBKO01000003">
    <property type="protein sequence ID" value="RXR18348.1"/>
    <property type="molecule type" value="Genomic_DNA"/>
</dbReference>
<evidence type="ECO:0000313" key="4">
    <source>
        <dbReference type="EMBL" id="RXR18348.1"/>
    </source>
</evidence>
<dbReference type="RefSeq" id="WP_129435997.1">
    <property type="nucleotide sequence ID" value="NZ_SBKO01000003.1"/>
</dbReference>
<dbReference type="PANTHER" id="PTHR11092">
    <property type="entry name" value="SUGAR NUCLEOTIDE EPIMERASE RELATED"/>
    <property type="match status" value="1"/>
</dbReference>
<name>A0A4Q1K1E3_9FLAO</name>
<evidence type="ECO:0000259" key="2">
    <source>
        <dbReference type="Pfam" id="PF01370"/>
    </source>
</evidence>
<keyword evidence="5" id="KW-1185">Reference proteome</keyword>
<dbReference type="SUPFAM" id="SSF51735">
    <property type="entry name" value="NAD(P)-binding Rossmann-fold domains"/>
    <property type="match status" value="1"/>
</dbReference>
<evidence type="ECO:0000313" key="5">
    <source>
        <dbReference type="Proteomes" id="UP000290283"/>
    </source>
</evidence>